<protein>
    <submittedName>
        <fullName evidence="3">Uncharacterized protein</fullName>
    </submittedName>
</protein>
<keyword evidence="4" id="KW-1185">Reference proteome</keyword>
<reference evidence="3 4" key="1">
    <citation type="submission" date="2021-12" db="EMBL/GenBank/DDBJ databases">
        <title>Discovery of the Pendulisporaceae a myxobacterial family with distinct sporulation behavior and unique specialized metabolism.</title>
        <authorList>
            <person name="Garcia R."/>
            <person name="Popoff A."/>
            <person name="Bader C.D."/>
            <person name="Loehr J."/>
            <person name="Walesch S."/>
            <person name="Walt C."/>
            <person name="Boldt J."/>
            <person name="Bunk B."/>
            <person name="Haeckl F.J.F.P.J."/>
            <person name="Gunesch A.P."/>
            <person name="Birkelbach J."/>
            <person name="Nuebel U."/>
            <person name="Pietschmann T."/>
            <person name="Bach T."/>
            <person name="Mueller R."/>
        </authorList>
    </citation>
    <scope>NUCLEOTIDE SEQUENCE [LARGE SCALE GENOMIC DNA]</scope>
    <source>
        <strain evidence="3 4">MSr11954</strain>
    </source>
</reference>
<dbReference type="Proteomes" id="UP001370348">
    <property type="component" value="Chromosome"/>
</dbReference>
<dbReference type="RefSeq" id="WP_394823768.1">
    <property type="nucleotide sequence ID" value="NZ_CP089984.1"/>
</dbReference>
<feature type="signal peptide" evidence="2">
    <location>
        <begin position="1"/>
        <end position="18"/>
    </location>
</feature>
<name>A0ABZ2LT93_9BACT</name>
<organism evidence="3 4">
    <name type="scientific">Pendulispora albinea</name>
    <dbReference type="NCBI Taxonomy" id="2741071"/>
    <lineage>
        <taxon>Bacteria</taxon>
        <taxon>Pseudomonadati</taxon>
        <taxon>Myxococcota</taxon>
        <taxon>Myxococcia</taxon>
        <taxon>Myxococcales</taxon>
        <taxon>Sorangiineae</taxon>
        <taxon>Pendulisporaceae</taxon>
        <taxon>Pendulispora</taxon>
    </lineage>
</organism>
<accession>A0ABZ2LT93</accession>
<gene>
    <name evidence="3" type="ORF">LZC94_40765</name>
</gene>
<dbReference type="InterPro" id="IPR011042">
    <property type="entry name" value="6-blade_b-propeller_TolB-like"/>
</dbReference>
<sequence>MKLFVRCAWMVAASLAWACGGGKAREPLGVSPYDTRPTPSGDVKVSRPELESYRITTVPERTLGPFLARRDAAAMVTYMIVEAGGRKIIAQPLAAESGRPFATARVVAAAAGEVDMLTLRATSGNRPGFVALWTSLTERGESIQLVGIADDGAPRGQSIEVARTNDNIVWVEVIATPRGAICVWAEETRDQAANILGVALDPDGRPRGVPTPLAKGVVGWQAVPTTMGAGLALVTRGSDKAGADKADKVGSDKAGADKAGSDKAGSDKGNLLWMKLDGDARPIGAPEAIAPRAFVGTDVDVAKVGDAWVFAWTDRSGFDPQIMTAAFDERTGPRPPAPAVTSIGGARLVGLVPSANGETAALAWDESGRTGRSGRLHVTKLDPSGKLVQDATATLDVQSDTPPVLVPAGRGIGLLVNGRACQSTLAAEACAALSPMPMFVRLDEKFAPVQSEAMRLREQRDAPLAWGLQCSKQDPGDCLALAAIPDAGTAQPTTQVQAVHLAPRASAYRAPISTPLAPDAPRPLTLTTIAAHDAFTDLAAARMGDGTLLALVSAPPAAEERPKSKAGPAPAALNRPRDRERGSKAVAAQIPVAPSGDTIRLFELDAKGVAARDKPPVVTNRALSVGGVALAAGGSADEAAIVWVARDGGEPQVHMARVDRHGKKLREQQLTTGKGDKSDVAVGWVQNGWIVAWVDARDGNGEVYAARVSPELKVSSLERITRAPGDASDLTLLVQGDRVWLAYSDPRDSPHDGFADVYVAILRGNDGKRTEEARVLATAAHSRSPALAPSGDGVAVGWIEEAPMGTEPSNSAAYGAMVAWLDASARPAREPVRTGGMGPGFPTALIFEGRGADASANAPLRAVLARSTRDDLSLDAVELSLHGSAPPRVFPLLALSGPPSLDISLAFLRGTLFYNDGLPEEERVRRLTVGWK</sequence>
<evidence type="ECO:0000313" key="3">
    <source>
        <dbReference type="EMBL" id="WXB14151.1"/>
    </source>
</evidence>
<keyword evidence="2" id="KW-0732">Signal</keyword>
<evidence type="ECO:0000256" key="1">
    <source>
        <dbReference type="SAM" id="MobiDB-lite"/>
    </source>
</evidence>
<dbReference type="SUPFAM" id="SSF82171">
    <property type="entry name" value="DPP6 N-terminal domain-like"/>
    <property type="match status" value="1"/>
</dbReference>
<feature type="region of interest" description="Disordered" evidence="1">
    <location>
        <begin position="241"/>
        <end position="265"/>
    </location>
</feature>
<evidence type="ECO:0000256" key="2">
    <source>
        <dbReference type="SAM" id="SignalP"/>
    </source>
</evidence>
<feature type="region of interest" description="Disordered" evidence="1">
    <location>
        <begin position="555"/>
        <end position="587"/>
    </location>
</feature>
<dbReference type="Gene3D" id="2.120.10.30">
    <property type="entry name" value="TolB, C-terminal domain"/>
    <property type="match status" value="1"/>
</dbReference>
<proteinExistence type="predicted"/>
<feature type="chain" id="PRO_5045820808" evidence="2">
    <location>
        <begin position="19"/>
        <end position="932"/>
    </location>
</feature>
<dbReference type="EMBL" id="CP089984">
    <property type="protein sequence ID" value="WXB14151.1"/>
    <property type="molecule type" value="Genomic_DNA"/>
</dbReference>
<evidence type="ECO:0000313" key="4">
    <source>
        <dbReference type="Proteomes" id="UP001370348"/>
    </source>
</evidence>